<protein>
    <recommendedName>
        <fullName evidence="3">ABC transporter domain-containing protein</fullName>
    </recommendedName>
</protein>
<dbReference type="SMART" id="SM00382">
    <property type="entry name" value="AAA"/>
    <property type="match status" value="1"/>
</dbReference>
<dbReference type="PANTHER" id="PTHR43394:SF1">
    <property type="entry name" value="ATP-BINDING CASSETTE SUB-FAMILY B MEMBER 10, MITOCHONDRIAL"/>
    <property type="match status" value="1"/>
</dbReference>
<dbReference type="InterPro" id="IPR003439">
    <property type="entry name" value="ABC_transporter-like_ATP-bd"/>
</dbReference>
<comment type="caution">
    <text evidence="4">The sequence shown here is derived from an EMBL/GenBank/DDBJ whole genome shotgun (WGS) entry which is preliminary data.</text>
</comment>
<dbReference type="PANTHER" id="PTHR43394">
    <property type="entry name" value="ATP-DEPENDENT PERMEASE MDL1, MITOCHONDRIAL"/>
    <property type="match status" value="1"/>
</dbReference>
<dbReference type="InterPro" id="IPR027417">
    <property type="entry name" value="P-loop_NTPase"/>
</dbReference>
<dbReference type="Gene3D" id="3.40.50.300">
    <property type="entry name" value="P-loop containing nucleotide triphosphate hydrolases"/>
    <property type="match status" value="1"/>
</dbReference>
<dbReference type="InterPro" id="IPR039421">
    <property type="entry name" value="Type_1_exporter"/>
</dbReference>
<organism evidence="4 5">
    <name type="scientific">Marasmiellus scandens</name>
    <dbReference type="NCBI Taxonomy" id="2682957"/>
    <lineage>
        <taxon>Eukaryota</taxon>
        <taxon>Fungi</taxon>
        <taxon>Dikarya</taxon>
        <taxon>Basidiomycota</taxon>
        <taxon>Agaricomycotina</taxon>
        <taxon>Agaricomycetes</taxon>
        <taxon>Agaricomycetidae</taxon>
        <taxon>Agaricales</taxon>
        <taxon>Marasmiineae</taxon>
        <taxon>Omphalotaceae</taxon>
        <taxon>Marasmiellus</taxon>
    </lineage>
</organism>
<reference evidence="4 5" key="1">
    <citation type="submission" date="2024-01" db="EMBL/GenBank/DDBJ databases">
        <title>A draft genome for the cacao thread blight pathogen Marasmiellus scandens.</title>
        <authorList>
            <person name="Baruah I.K."/>
            <person name="Leung J."/>
            <person name="Bukari Y."/>
            <person name="Amoako-Attah I."/>
            <person name="Meinhardt L.W."/>
            <person name="Bailey B.A."/>
            <person name="Cohen S.P."/>
        </authorList>
    </citation>
    <scope>NUCLEOTIDE SEQUENCE [LARGE SCALE GENOMIC DNA]</scope>
    <source>
        <strain evidence="4 5">GH-19</strain>
    </source>
</reference>
<keyword evidence="1" id="KW-0547">Nucleotide-binding</keyword>
<dbReference type="SUPFAM" id="SSF52540">
    <property type="entry name" value="P-loop containing nucleoside triphosphate hydrolases"/>
    <property type="match status" value="1"/>
</dbReference>
<feature type="domain" description="ABC transporter" evidence="3">
    <location>
        <begin position="137"/>
        <end position="406"/>
    </location>
</feature>
<evidence type="ECO:0000256" key="2">
    <source>
        <dbReference type="ARBA" id="ARBA00022840"/>
    </source>
</evidence>
<keyword evidence="2" id="KW-0067">ATP-binding</keyword>
<name>A0ABR1IPW7_9AGAR</name>
<accession>A0ABR1IPW7</accession>
<gene>
    <name evidence="4" type="ORF">VKT23_018775</name>
</gene>
<dbReference type="EMBL" id="JBANRG010000088">
    <property type="protein sequence ID" value="KAK7437148.1"/>
    <property type="molecule type" value="Genomic_DNA"/>
</dbReference>
<dbReference type="Proteomes" id="UP001498398">
    <property type="component" value="Unassembled WGS sequence"/>
</dbReference>
<evidence type="ECO:0000259" key="3">
    <source>
        <dbReference type="PROSITE" id="PS50893"/>
    </source>
</evidence>
<sequence length="416" mass="46343">MEVITSNIAEYIIQEFRKARDALSNTPTEHAETLYSRNKSPFTQCVSSVVGDFPVLYYAAVALMKPSNMSLTTIATLQQASTLLRWSFWDIFYNVDQLRYSMSRVQQLYDLENTPPAIKDGCLSYPTSRTSDKGMAFELRNVSFTYPGSKSSTKALDDVSFRVDPGQLVVIVGANGSGKSTFVKLITRLYDADTGSVIVDGEDVQDYKIAELRQGVATITQDHRLYPLSIRENIGLGYPEAMENTDLIKDAARRGGAEELIGKLSKGIETVLDPYTVQYGVNIDEDGDSELAKELKELNKSADVSGGEKQRIVAARTFMRFNSQRVKFVAVDEPSSALDAEAELALFDNLREMREGKTMVFVTHRFGHLTRHADKILCMKDGKVVESGSHVELMELGGEYFKLYDIQAKAFEGDKS</sequence>
<evidence type="ECO:0000313" key="5">
    <source>
        <dbReference type="Proteomes" id="UP001498398"/>
    </source>
</evidence>
<evidence type="ECO:0000256" key="1">
    <source>
        <dbReference type="ARBA" id="ARBA00022741"/>
    </source>
</evidence>
<dbReference type="Pfam" id="PF00005">
    <property type="entry name" value="ABC_tran"/>
    <property type="match status" value="1"/>
</dbReference>
<evidence type="ECO:0000313" key="4">
    <source>
        <dbReference type="EMBL" id="KAK7437148.1"/>
    </source>
</evidence>
<dbReference type="InterPro" id="IPR003593">
    <property type="entry name" value="AAA+_ATPase"/>
</dbReference>
<proteinExistence type="predicted"/>
<dbReference type="PROSITE" id="PS50893">
    <property type="entry name" value="ABC_TRANSPORTER_2"/>
    <property type="match status" value="1"/>
</dbReference>
<keyword evidence="5" id="KW-1185">Reference proteome</keyword>